<dbReference type="EMBL" id="JAEUBF010001473">
    <property type="protein sequence ID" value="KAH3664380.1"/>
    <property type="molecule type" value="Genomic_DNA"/>
</dbReference>
<evidence type="ECO:0000313" key="3">
    <source>
        <dbReference type="Proteomes" id="UP000769528"/>
    </source>
</evidence>
<evidence type="ECO:0000256" key="1">
    <source>
        <dbReference type="SAM" id="MobiDB-lite"/>
    </source>
</evidence>
<accession>A0A9P8P358</accession>
<gene>
    <name evidence="2" type="ORF">WICMUC_005765</name>
</gene>
<name>A0A9P8P358_9ASCO</name>
<keyword evidence="3" id="KW-1185">Reference proteome</keyword>
<dbReference type="Proteomes" id="UP000769528">
    <property type="component" value="Unassembled WGS sequence"/>
</dbReference>
<dbReference type="AlphaFoldDB" id="A0A9P8P358"/>
<reference evidence="2" key="1">
    <citation type="journal article" date="2021" name="Open Biol.">
        <title>Shared evolutionary footprints suggest mitochondrial oxidative damage underlies multiple complex I losses in fungi.</title>
        <authorList>
            <person name="Schikora-Tamarit M.A."/>
            <person name="Marcet-Houben M."/>
            <person name="Nosek J."/>
            <person name="Gabaldon T."/>
        </authorList>
    </citation>
    <scope>NUCLEOTIDE SEQUENCE</scope>
    <source>
        <strain evidence="2">CBS6341</strain>
    </source>
</reference>
<feature type="region of interest" description="Disordered" evidence="1">
    <location>
        <begin position="1"/>
        <end position="44"/>
    </location>
</feature>
<protein>
    <submittedName>
        <fullName evidence="2">Uncharacterized protein</fullName>
    </submittedName>
</protein>
<organism evidence="2 3">
    <name type="scientific">Wickerhamomyces mucosus</name>
    <dbReference type="NCBI Taxonomy" id="1378264"/>
    <lineage>
        <taxon>Eukaryota</taxon>
        <taxon>Fungi</taxon>
        <taxon>Dikarya</taxon>
        <taxon>Ascomycota</taxon>
        <taxon>Saccharomycotina</taxon>
        <taxon>Saccharomycetes</taxon>
        <taxon>Phaffomycetales</taxon>
        <taxon>Wickerhamomycetaceae</taxon>
        <taxon>Wickerhamomyces</taxon>
    </lineage>
</organism>
<proteinExistence type="predicted"/>
<reference evidence="2" key="2">
    <citation type="submission" date="2021-01" db="EMBL/GenBank/DDBJ databases">
        <authorList>
            <person name="Schikora-Tamarit M.A."/>
        </authorList>
    </citation>
    <scope>NUCLEOTIDE SEQUENCE</scope>
    <source>
        <strain evidence="2">CBS6341</strain>
    </source>
</reference>
<evidence type="ECO:0000313" key="2">
    <source>
        <dbReference type="EMBL" id="KAH3664380.1"/>
    </source>
</evidence>
<comment type="caution">
    <text evidence="2">The sequence shown here is derived from an EMBL/GenBank/DDBJ whole genome shotgun (WGS) entry which is preliminary data.</text>
</comment>
<sequence length="93" mass="9702">MTPDPTKQLEVKPKSSAALAFKGPTTSPALNHVPPNPGAPPNLLKLSSTNSGNLTFSKKSFDHPCFEVSTPGGTKPCLHAVEQKLLASDPVAL</sequence>
<dbReference type="OrthoDB" id="10348377at2759"/>